<name>K0SL04_THAOC</name>
<keyword evidence="2" id="KW-1185">Reference proteome</keyword>
<proteinExistence type="predicted"/>
<dbReference type="EMBL" id="AGNL01013783">
    <property type="protein sequence ID" value="EJK67013.1"/>
    <property type="molecule type" value="Genomic_DNA"/>
</dbReference>
<gene>
    <name evidence="1" type="ORF">THAOC_12004</name>
</gene>
<comment type="caution">
    <text evidence="1">The sequence shown here is derived from an EMBL/GenBank/DDBJ whole genome shotgun (WGS) entry which is preliminary data.</text>
</comment>
<sequence length="408" mass="45894">MRDRRTEGGGRNRAKFKRVVKNDSRKRIAKDRKIKGSFELVRCCPSKSVSPDREFDVPAFLCLDIDFHNSSIFIPEGMNSRPVVVDGSLGNMTAIPSTYRRGSAGPCKLDVLSVRNRDLHRVYPSRDPERGLMFVYQDEEKPDGVVGTFAFAVLPRNRSSQALPFHRGYFFDDALRTFLGIQSSDSTKVRGKKRHVFFDEPATRVQDKDCYPCVGPKARRNAKGVARHSRHATASPVAYDGVAKLVGLLENVWHEFVPRDEVCRVEAAFELCPWPTLEGLSEDPAQRRIFSGANLSSGCYHNAHTDADFEYTAMFTFDPWGKNSPDSNEIVRWFAFPRLGLCVALRAGDIMLFNPSEYHCASSLSVDRQIFSFVAYVKTAVVAGNDNSRGLQEEEEAINEDRMRAGDC</sequence>
<dbReference type="OrthoDB" id="54129at2759"/>
<organism evidence="1 2">
    <name type="scientific">Thalassiosira oceanica</name>
    <name type="common">Marine diatom</name>
    <dbReference type="NCBI Taxonomy" id="159749"/>
    <lineage>
        <taxon>Eukaryota</taxon>
        <taxon>Sar</taxon>
        <taxon>Stramenopiles</taxon>
        <taxon>Ochrophyta</taxon>
        <taxon>Bacillariophyta</taxon>
        <taxon>Coscinodiscophyceae</taxon>
        <taxon>Thalassiosirophycidae</taxon>
        <taxon>Thalassiosirales</taxon>
        <taxon>Thalassiosiraceae</taxon>
        <taxon>Thalassiosira</taxon>
    </lineage>
</organism>
<evidence type="ECO:0000313" key="2">
    <source>
        <dbReference type="Proteomes" id="UP000266841"/>
    </source>
</evidence>
<evidence type="ECO:0000313" key="1">
    <source>
        <dbReference type="EMBL" id="EJK67013.1"/>
    </source>
</evidence>
<accession>K0SL04</accession>
<dbReference type="Proteomes" id="UP000266841">
    <property type="component" value="Unassembled WGS sequence"/>
</dbReference>
<reference evidence="1 2" key="1">
    <citation type="journal article" date="2012" name="Genome Biol.">
        <title>Genome and low-iron response of an oceanic diatom adapted to chronic iron limitation.</title>
        <authorList>
            <person name="Lommer M."/>
            <person name="Specht M."/>
            <person name="Roy A.S."/>
            <person name="Kraemer L."/>
            <person name="Andreson R."/>
            <person name="Gutowska M.A."/>
            <person name="Wolf J."/>
            <person name="Bergner S.V."/>
            <person name="Schilhabel M.B."/>
            <person name="Klostermeier U.C."/>
            <person name="Beiko R.G."/>
            <person name="Rosenstiel P."/>
            <person name="Hippler M."/>
            <person name="Laroche J."/>
        </authorList>
    </citation>
    <scope>NUCLEOTIDE SEQUENCE [LARGE SCALE GENOMIC DNA]</scope>
    <source>
        <strain evidence="1 2">CCMP1005</strain>
    </source>
</reference>
<dbReference type="AlphaFoldDB" id="K0SL04"/>
<protein>
    <submittedName>
        <fullName evidence="1">Uncharacterized protein</fullName>
    </submittedName>
</protein>